<evidence type="ECO:0000313" key="11">
    <source>
        <dbReference type="RefSeq" id="XP_019643192.1"/>
    </source>
</evidence>
<evidence type="ECO:0000256" key="4">
    <source>
        <dbReference type="ARBA" id="ARBA00023157"/>
    </source>
</evidence>
<evidence type="ECO:0000256" key="6">
    <source>
        <dbReference type="PIRSR" id="PIRSR000865-2"/>
    </source>
</evidence>
<keyword evidence="6" id="KW-0106">Calcium</keyword>
<dbReference type="GO" id="GO:0016042">
    <property type="term" value="P:lipid catabolic process"/>
    <property type="evidence" value="ECO:0007669"/>
    <property type="project" value="TreeGrafter"/>
</dbReference>
<evidence type="ECO:0000256" key="2">
    <source>
        <dbReference type="ARBA" id="ARBA00010701"/>
    </source>
</evidence>
<dbReference type="KEGG" id="bbel:109484385"/>
<reference evidence="11" key="1">
    <citation type="submission" date="2025-08" db="UniProtKB">
        <authorList>
            <consortium name="RefSeq"/>
        </authorList>
    </citation>
    <scope>IDENTIFICATION</scope>
    <source>
        <tissue evidence="11">Gonad</tissue>
    </source>
</reference>
<gene>
    <name evidence="11" type="primary">LOC109484385</name>
</gene>
<organism evidence="10 11">
    <name type="scientific">Branchiostoma belcheri</name>
    <name type="common">Amphioxus</name>
    <dbReference type="NCBI Taxonomy" id="7741"/>
    <lineage>
        <taxon>Eukaryota</taxon>
        <taxon>Metazoa</taxon>
        <taxon>Chordata</taxon>
        <taxon>Cephalochordata</taxon>
        <taxon>Leptocardii</taxon>
        <taxon>Amphioxiformes</taxon>
        <taxon>Branchiostomatidae</taxon>
        <taxon>Branchiostoma</taxon>
    </lineage>
</organism>
<keyword evidence="4" id="KW-1015">Disulfide bond</keyword>
<dbReference type="GO" id="GO:0004806">
    <property type="term" value="F:triacylglycerol lipase activity"/>
    <property type="evidence" value="ECO:0007669"/>
    <property type="project" value="InterPro"/>
</dbReference>
<dbReference type="FunFam" id="3.40.50.1820:FF:000033">
    <property type="entry name" value="Pancreatic triacylglycerol lipase"/>
    <property type="match status" value="1"/>
</dbReference>
<evidence type="ECO:0000256" key="5">
    <source>
        <dbReference type="PIRSR" id="PIRSR000865-1"/>
    </source>
</evidence>
<evidence type="ECO:0000256" key="7">
    <source>
        <dbReference type="RuleBase" id="RU004262"/>
    </source>
</evidence>
<dbReference type="InterPro" id="IPR033906">
    <property type="entry name" value="Lipase_N"/>
</dbReference>
<feature type="binding site" evidence="6">
    <location>
        <position position="204"/>
    </location>
    <ligand>
        <name>Ca(2+)</name>
        <dbReference type="ChEBI" id="CHEBI:29108"/>
    </ligand>
</feature>
<dbReference type="AlphaFoldDB" id="A0A6P5AJ80"/>
<keyword evidence="3" id="KW-0964">Secreted</keyword>
<feature type="active site" description="Charge relay system" evidence="5">
    <location>
        <position position="276"/>
    </location>
</feature>
<dbReference type="RefSeq" id="XP_019643192.1">
    <property type="nucleotide sequence ID" value="XM_019787633.1"/>
</dbReference>
<proteinExistence type="inferred from homology"/>
<keyword evidence="6" id="KW-0479">Metal-binding</keyword>
<dbReference type="SUPFAM" id="SSF53474">
    <property type="entry name" value="alpha/beta-Hydrolases"/>
    <property type="match status" value="1"/>
</dbReference>
<dbReference type="PANTHER" id="PTHR11610">
    <property type="entry name" value="LIPASE"/>
    <property type="match status" value="1"/>
</dbReference>
<dbReference type="OrthoDB" id="199913at2759"/>
<dbReference type="InterPro" id="IPR029058">
    <property type="entry name" value="AB_hydrolase_fold"/>
</dbReference>
<keyword evidence="8" id="KW-0732">Signal</keyword>
<comment type="subcellular location">
    <subcellularLocation>
        <location evidence="1">Secreted</location>
    </subcellularLocation>
</comment>
<dbReference type="Proteomes" id="UP000515135">
    <property type="component" value="Unplaced"/>
</dbReference>
<dbReference type="GeneID" id="109484385"/>
<dbReference type="Pfam" id="PF00151">
    <property type="entry name" value="Lipase"/>
    <property type="match status" value="1"/>
</dbReference>
<dbReference type="InterPro" id="IPR002331">
    <property type="entry name" value="Lipase_panc"/>
</dbReference>
<dbReference type="PIRSF" id="PIRSF000865">
    <property type="entry name" value="Lipoprotein_lipase_LIPH"/>
    <property type="match status" value="1"/>
</dbReference>
<sequence>MFILPLLSIFYIVIARARGARVCYWDLGCFTDEPPYPERLPQPPEALNVQFLLYTRHNMDDPQTLTVWDVEGADNSHFNRTADTKVIIHGFIDDTDVGWLINMKDAILYREDVNVILVDWAGGSQTLDYTQAASDTRVVGSEVARFIIFIKYLKDYPEERFHLIGHSLGSHIAGQAGKLWKGIGRITGLDPAYPFFEGKPPEVRLDPTDALFVDAIHTDGDANHKLAGFGMMDPVGHLDFYPNGGMDQPGCGESLFEYVRDQGVWGGGETFVVCNHLRAVILFIDSINSDCAWKAYPCSDYQSFVDGNCMTCGDVGCYSMGYDADKTYTPGSPVNIKLYMTTADSYPFCHEELHHVKLSLSKPPDCEEYKAEQLYLRLRGENKSTENTPLLKDHLSVEHKRDSFEFIVGSRKGIGSIRGLDLRWKPYSDNILSSLGVFAEWLFASDLGTCVKLDKVRVNTAGDVNGTSTEVVCTRKDLQPDITQTFQREEGCL</sequence>
<evidence type="ECO:0000313" key="10">
    <source>
        <dbReference type="Proteomes" id="UP000515135"/>
    </source>
</evidence>
<keyword evidence="10" id="KW-1185">Reference proteome</keyword>
<dbReference type="Gene3D" id="3.40.50.1820">
    <property type="entry name" value="alpha/beta hydrolase"/>
    <property type="match status" value="1"/>
</dbReference>
<dbReference type="GO" id="GO:0005615">
    <property type="term" value="C:extracellular space"/>
    <property type="evidence" value="ECO:0007669"/>
    <property type="project" value="TreeGrafter"/>
</dbReference>
<feature type="binding site" evidence="6">
    <location>
        <position position="206"/>
    </location>
    <ligand>
        <name>Ca(2+)</name>
        <dbReference type="ChEBI" id="CHEBI:29108"/>
    </ligand>
</feature>
<feature type="domain" description="Lipase" evidence="9">
    <location>
        <begin position="22"/>
        <end position="348"/>
    </location>
</feature>
<dbReference type="PANTHER" id="PTHR11610:SF173">
    <property type="entry name" value="LIPASE DOMAIN-CONTAINING PROTEIN-RELATED"/>
    <property type="match status" value="1"/>
</dbReference>
<feature type="binding site" evidence="6">
    <location>
        <position position="209"/>
    </location>
    <ligand>
        <name>Ca(2+)</name>
        <dbReference type="ChEBI" id="CHEBI:29108"/>
    </ligand>
</feature>
<evidence type="ECO:0000256" key="8">
    <source>
        <dbReference type="SAM" id="SignalP"/>
    </source>
</evidence>
<feature type="signal peptide" evidence="8">
    <location>
        <begin position="1"/>
        <end position="19"/>
    </location>
</feature>
<evidence type="ECO:0000256" key="3">
    <source>
        <dbReference type="ARBA" id="ARBA00022525"/>
    </source>
</evidence>
<feature type="active site" description="Charge relay system" evidence="5">
    <location>
        <position position="190"/>
    </location>
</feature>
<feature type="active site" description="Nucleophile" evidence="5">
    <location>
        <position position="167"/>
    </location>
</feature>
<feature type="chain" id="PRO_5028199379" evidence="8">
    <location>
        <begin position="20"/>
        <end position="493"/>
    </location>
</feature>
<name>A0A6P5AJ80_BRABE</name>
<dbReference type="InterPro" id="IPR000734">
    <property type="entry name" value="TAG_lipase"/>
</dbReference>
<dbReference type="CDD" id="cd00707">
    <property type="entry name" value="Pancreat_lipase_like"/>
    <property type="match status" value="1"/>
</dbReference>
<dbReference type="PRINTS" id="PR00823">
    <property type="entry name" value="PANCLIPASE"/>
</dbReference>
<dbReference type="InterPro" id="IPR016272">
    <property type="entry name" value="Lipase_LIPH"/>
</dbReference>
<evidence type="ECO:0000259" key="9">
    <source>
        <dbReference type="Pfam" id="PF00151"/>
    </source>
</evidence>
<evidence type="ECO:0000256" key="1">
    <source>
        <dbReference type="ARBA" id="ARBA00004613"/>
    </source>
</evidence>
<dbReference type="PRINTS" id="PR00821">
    <property type="entry name" value="TAGLIPASE"/>
</dbReference>
<protein>
    <submittedName>
        <fullName evidence="11">Pancreatic triacylglycerol lipase-like</fullName>
    </submittedName>
</protein>
<accession>A0A6P5AJ80</accession>
<comment type="similarity">
    <text evidence="2 7">Belongs to the AB hydrolase superfamily. Lipase family.</text>
</comment>
<dbReference type="InterPro" id="IPR013818">
    <property type="entry name" value="Lipase"/>
</dbReference>
<dbReference type="GO" id="GO:0046872">
    <property type="term" value="F:metal ion binding"/>
    <property type="evidence" value="ECO:0007669"/>
    <property type="project" value="UniProtKB-KW"/>
</dbReference>